<dbReference type="PANTHER" id="PTHR47947:SF20">
    <property type="entry name" value="CYTOCHROME P450 FAMILY PROTEIN"/>
    <property type="match status" value="1"/>
</dbReference>
<evidence type="ECO:0000256" key="7">
    <source>
        <dbReference type="SAM" id="Phobius"/>
    </source>
</evidence>
<keyword evidence="7" id="KW-1133">Transmembrane helix</keyword>
<evidence type="ECO:0000256" key="2">
    <source>
        <dbReference type="ARBA" id="ARBA00022723"/>
    </source>
</evidence>
<evidence type="ECO:0000313" key="9">
    <source>
        <dbReference type="Proteomes" id="UP001341840"/>
    </source>
</evidence>
<evidence type="ECO:0000256" key="1">
    <source>
        <dbReference type="ARBA" id="ARBA00022617"/>
    </source>
</evidence>
<reference evidence="8 9" key="1">
    <citation type="journal article" date="2023" name="Plants (Basel)">
        <title>Bridging the Gap: Combining Genomics and Transcriptomics Approaches to Understand Stylosanthes scabra, an Orphan Legume from the Brazilian Caatinga.</title>
        <authorList>
            <person name="Ferreira-Neto J.R.C."/>
            <person name="da Silva M.D."/>
            <person name="Binneck E."/>
            <person name="de Melo N.F."/>
            <person name="da Silva R.H."/>
            <person name="de Melo A.L.T.M."/>
            <person name="Pandolfi V."/>
            <person name="Bustamante F.O."/>
            <person name="Brasileiro-Vidal A.C."/>
            <person name="Benko-Iseppon A.M."/>
        </authorList>
    </citation>
    <scope>NUCLEOTIDE SEQUENCE [LARGE SCALE GENOMIC DNA]</scope>
    <source>
        <tissue evidence="8">Leaves</tissue>
    </source>
</reference>
<keyword evidence="3 6" id="KW-0560">Oxidoreductase</keyword>
<dbReference type="SUPFAM" id="SSF48264">
    <property type="entry name" value="Cytochrome P450"/>
    <property type="match status" value="1"/>
</dbReference>
<dbReference type="InterPro" id="IPR002401">
    <property type="entry name" value="Cyt_P450_E_grp-I"/>
</dbReference>
<dbReference type="InterPro" id="IPR001128">
    <property type="entry name" value="Cyt_P450"/>
</dbReference>
<dbReference type="Proteomes" id="UP001341840">
    <property type="component" value="Unassembled WGS sequence"/>
</dbReference>
<evidence type="ECO:0000256" key="6">
    <source>
        <dbReference type="RuleBase" id="RU000461"/>
    </source>
</evidence>
<keyword evidence="4 6" id="KW-0408">Iron</keyword>
<dbReference type="EMBL" id="JASCZI010181253">
    <property type="protein sequence ID" value="MED6179930.1"/>
    <property type="molecule type" value="Genomic_DNA"/>
</dbReference>
<dbReference type="PANTHER" id="PTHR47947">
    <property type="entry name" value="CYTOCHROME P450 82C3-RELATED"/>
    <property type="match status" value="1"/>
</dbReference>
<evidence type="ECO:0008006" key="10">
    <source>
        <dbReference type="Google" id="ProtNLM"/>
    </source>
</evidence>
<dbReference type="Gene3D" id="1.10.630.10">
    <property type="entry name" value="Cytochrome P450"/>
    <property type="match status" value="1"/>
</dbReference>
<keyword evidence="1 6" id="KW-0349">Heme</keyword>
<keyword evidence="7" id="KW-0812">Transmembrane</keyword>
<sequence>MEEEARSWLIPTSIFILFFFLKYILHQIHGKHKNLPPSPPSLPIIGHLHLIKQPLQQSFHSLAQKYGHMVFLKLGTRKALVVSSPAAVEECLTKTNDIIFANRPRTLASKNLNYDSKTVGFASYGDHWRNLRRLTTVELFSTNRLAMLESVREEEVQFLVKQLFQECCNGGQTQKSKVEVRPKFVGVAFNMMLRMISGKRYYGNDIDEDGKEFQTLMREFTALQGASINDFIPILKWIDFQGVEKKMVEVMKRADSFFQKLIDEHRRNYESVSNESKMDKNMKLNLIDVMLELQQKEPEFYTDETIKGVILAMLIAGSETSAITMEWTVSLLLNNPQKMKKLQHEIQTYAGHDQLLNESNAAKIKYLQNVITETLRIYPVAPLLIPHESSTDCKVCGYDIPKGTMLFVNLLTLQRDPNLWADPMEFVPERFEGDGGGEVCYNMIPFGAGRRACPGAGLAKRITAHALGASIQCFEWQKVEDGEVDMTEEIGLSLPKAEPLFAYCKPREEMMNILSNI</sequence>
<keyword evidence="7" id="KW-0472">Membrane</keyword>
<comment type="similarity">
    <text evidence="6">Belongs to the cytochrome P450 family.</text>
</comment>
<keyword evidence="5 6" id="KW-0503">Monooxygenase</keyword>
<dbReference type="CDD" id="cd20653">
    <property type="entry name" value="CYP81"/>
    <property type="match status" value="1"/>
</dbReference>
<evidence type="ECO:0000313" key="8">
    <source>
        <dbReference type="EMBL" id="MED6179930.1"/>
    </source>
</evidence>
<comment type="caution">
    <text evidence="8">The sequence shown here is derived from an EMBL/GenBank/DDBJ whole genome shotgun (WGS) entry which is preliminary data.</text>
</comment>
<dbReference type="PRINTS" id="PR00463">
    <property type="entry name" value="EP450I"/>
</dbReference>
<dbReference type="InterPro" id="IPR050651">
    <property type="entry name" value="Plant_Cytochrome_P450_Monoox"/>
</dbReference>
<name>A0ABU6W5P9_9FABA</name>
<feature type="transmembrane region" description="Helical" evidence="7">
    <location>
        <begin position="6"/>
        <end position="25"/>
    </location>
</feature>
<accession>A0ABU6W5P9</accession>
<dbReference type="InterPro" id="IPR017972">
    <property type="entry name" value="Cyt_P450_CS"/>
</dbReference>
<evidence type="ECO:0000256" key="4">
    <source>
        <dbReference type="ARBA" id="ARBA00023004"/>
    </source>
</evidence>
<evidence type="ECO:0000256" key="5">
    <source>
        <dbReference type="ARBA" id="ARBA00023033"/>
    </source>
</evidence>
<gene>
    <name evidence="8" type="ORF">PIB30_005388</name>
</gene>
<evidence type="ECO:0000256" key="3">
    <source>
        <dbReference type="ARBA" id="ARBA00023002"/>
    </source>
</evidence>
<proteinExistence type="inferred from homology"/>
<organism evidence="8 9">
    <name type="scientific">Stylosanthes scabra</name>
    <dbReference type="NCBI Taxonomy" id="79078"/>
    <lineage>
        <taxon>Eukaryota</taxon>
        <taxon>Viridiplantae</taxon>
        <taxon>Streptophyta</taxon>
        <taxon>Embryophyta</taxon>
        <taxon>Tracheophyta</taxon>
        <taxon>Spermatophyta</taxon>
        <taxon>Magnoliopsida</taxon>
        <taxon>eudicotyledons</taxon>
        <taxon>Gunneridae</taxon>
        <taxon>Pentapetalae</taxon>
        <taxon>rosids</taxon>
        <taxon>fabids</taxon>
        <taxon>Fabales</taxon>
        <taxon>Fabaceae</taxon>
        <taxon>Papilionoideae</taxon>
        <taxon>50 kb inversion clade</taxon>
        <taxon>dalbergioids sensu lato</taxon>
        <taxon>Dalbergieae</taxon>
        <taxon>Pterocarpus clade</taxon>
        <taxon>Stylosanthes</taxon>
    </lineage>
</organism>
<dbReference type="PROSITE" id="PS00086">
    <property type="entry name" value="CYTOCHROME_P450"/>
    <property type="match status" value="1"/>
</dbReference>
<dbReference type="InterPro" id="IPR036396">
    <property type="entry name" value="Cyt_P450_sf"/>
</dbReference>
<dbReference type="Pfam" id="PF00067">
    <property type="entry name" value="p450"/>
    <property type="match status" value="1"/>
</dbReference>
<protein>
    <recommendedName>
        <fullName evidence="10">Cytochrome P450</fullName>
    </recommendedName>
</protein>
<keyword evidence="2 6" id="KW-0479">Metal-binding</keyword>
<dbReference type="PRINTS" id="PR00385">
    <property type="entry name" value="P450"/>
</dbReference>
<keyword evidence="9" id="KW-1185">Reference proteome</keyword>